<dbReference type="Proteomes" id="UP000054408">
    <property type="component" value="Unassembled WGS sequence"/>
</dbReference>
<evidence type="ECO:0000256" key="3">
    <source>
        <dbReference type="ARBA" id="ARBA00022692"/>
    </source>
</evidence>
<dbReference type="Pfam" id="PF04117">
    <property type="entry name" value="Mpv17_PMP22"/>
    <property type="match status" value="1"/>
</dbReference>
<dbReference type="Gene3D" id="3.30.70.260">
    <property type="match status" value="2"/>
</dbReference>
<dbReference type="InterPro" id="IPR045865">
    <property type="entry name" value="ACT-like_dom_sf"/>
</dbReference>
<dbReference type="EMBL" id="GL349462">
    <property type="protein sequence ID" value="KNC50766.1"/>
    <property type="molecule type" value="Genomic_DNA"/>
</dbReference>
<dbReference type="PROSITE" id="PS51671">
    <property type="entry name" value="ACT"/>
    <property type="match status" value="1"/>
</dbReference>
<evidence type="ECO:0000256" key="1">
    <source>
        <dbReference type="ARBA" id="ARBA00004141"/>
    </source>
</evidence>
<dbReference type="PANTHER" id="PTHR11266:SF21">
    <property type="entry name" value="ACT DOMAIN-CONTAINING PROTEIN"/>
    <property type="match status" value="1"/>
</dbReference>
<keyword evidence="5 6" id="KW-0472">Membrane</keyword>
<proteinExistence type="inferred from homology"/>
<dbReference type="GO" id="GO:0005737">
    <property type="term" value="C:cytoplasm"/>
    <property type="evidence" value="ECO:0007669"/>
    <property type="project" value="TreeGrafter"/>
</dbReference>
<dbReference type="AlphaFoldDB" id="A0A0L0DF48"/>
<feature type="transmembrane region" description="Helical" evidence="6">
    <location>
        <begin position="23"/>
        <end position="49"/>
    </location>
</feature>
<evidence type="ECO:0000313" key="9">
    <source>
        <dbReference type="Proteomes" id="UP000054408"/>
    </source>
</evidence>
<comment type="subcellular location">
    <subcellularLocation>
        <location evidence="1">Membrane</location>
        <topology evidence="1">Multi-pass membrane protein</topology>
    </subcellularLocation>
</comment>
<dbReference type="GeneID" id="25565765"/>
<comment type="similarity">
    <text evidence="2">Belongs to the peroxisomal membrane protein PXMP2/4 family.</text>
</comment>
<reference evidence="8 9" key="1">
    <citation type="submission" date="2010-05" db="EMBL/GenBank/DDBJ databases">
        <title>The Genome Sequence of Thecamonas trahens ATCC 50062.</title>
        <authorList>
            <consortium name="The Broad Institute Genome Sequencing Platform"/>
            <person name="Russ C."/>
            <person name="Cuomo C."/>
            <person name="Shea T."/>
            <person name="Young S.K."/>
            <person name="Zeng Q."/>
            <person name="Koehrsen M."/>
            <person name="Haas B."/>
            <person name="Borodovsky M."/>
            <person name="Guigo R."/>
            <person name="Alvarado L."/>
            <person name="Berlin A."/>
            <person name="Bochicchio J."/>
            <person name="Borenstein D."/>
            <person name="Chapman S."/>
            <person name="Chen Z."/>
            <person name="Freedman E."/>
            <person name="Gellesch M."/>
            <person name="Goldberg J."/>
            <person name="Griggs A."/>
            <person name="Gujja S."/>
            <person name="Heilman E."/>
            <person name="Heiman D."/>
            <person name="Hepburn T."/>
            <person name="Howarth C."/>
            <person name="Jen D."/>
            <person name="Larson L."/>
            <person name="Mehta T."/>
            <person name="Park D."/>
            <person name="Pearson M."/>
            <person name="Roberts A."/>
            <person name="Saif S."/>
            <person name="Shenoy N."/>
            <person name="Sisk P."/>
            <person name="Stolte C."/>
            <person name="Sykes S."/>
            <person name="Thomson T."/>
            <person name="Walk T."/>
            <person name="White J."/>
            <person name="Yandava C."/>
            <person name="Burger G."/>
            <person name="Gray M.W."/>
            <person name="Holland P.W.H."/>
            <person name="King N."/>
            <person name="Lang F.B.F."/>
            <person name="Roger A.J."/>
            <person name="Ruiz-Trillo I."/>
            <person name="Lander E."/>
            <person name="Nusbaum C."/>
        </authorList>
    </citation>
    <scope>NUCLEOTIDE SEQUENCE [LARGE SCALE GENOMIC DNA]</scope>
    <source>
        <strain evidence="8 9">ATCC 50062</strain>
    </source>
</reference>
<name>A0A0L0DF48_THETB</name>
<sequence>MSSVLTSNRGEPGPPVEPVAPDVVAVAVAVAVVVAVAVAVAVVVAFVLSRAGMRAVAARALRVPKERPFAFGMVFSGCKTSFADGLIQKVVEKRETMDWRRNASFALFGFVYLGAIQYALYVPVFQRIFPYTTQWLAKPIRARLKDTRGLRTMLAQVGLDQCVHHPLMYFPAFYGTKVLVNGGSVAQARAEYVGNLPSDMVALWKIWVPATIINFTVSPLWFRIPFVACTSLVWTCILSAMRGAMEAESLVDDDADFLGNQGRALQDSIRLFQYDSVHNMRVVISAVGPGADVSFLPRIAGMVHDFGGNCYESKMIQLGGEAAYIMMVAVDRGHYDELREALLASGLNVVVRVPESEWPAEAAGSTESDASDPETTADVSQFIERIDALPSTAPLPGAAIRRAFFSLYGPDRPGLVRDLAQFFAKHALAIDDMDTAHASTSYGEKFTMRGQVSLTATEAQLADLYSDLVKLRAELSQYDIVLRFDEPEP</sequence>
<dbReference type="PANTHER" id="PTHR11266">
    <property type="entry name" value="PEROXISOMAL MEMBRANE PROTEIN 2, PXMP2 MPV17"/>
    <property type="match status" value="1"/>
</dbReference>
<dbReference type="OrthoDB" id="5345392at2759"/>
<keyword evidence="4 6" id="KW-1133">Transmembrane helix</keyword>
<dbReference type="STRING" id="461836.A0A0L0DF48"/>
<gene>
    <name evidence="8" type="ORF">AMSG_06658</name>
</gene>
<dbReference type="SUPFAM" id="SSF55021">
    <property type="entry name" value="ACT-like"/>
    <property type="match status" value="1"/>
</dbReference>
<evidence type="ECO:0000256" key="2">
    <source>
        <dbReference type="ARBA" id="ARBA00006824"/>
    </source>
</evidence>
<evidence type="ECO:0000259" key="7">
    <source>
        <dbReference type="PROSITE" id="PS51671"/>
    </source>
</evidence>
<dbReference type="InterPro" id="IPR007248">
    <property type="entry name" value="Mpv17_PMP22"/>
</dbReference>
<evidence type="ECO:0000256" key="5">
    <source>
        <dbReference type="ARBA" id="ARBA00023136"/>
    </source>
</evidence>
<organism evidence="8 9">
    <name type="scientific">Thecamonas trahens ATCC 50062</name>
    <dbReference type="NCBI Taxonomy" id="461836"/>
    <lineage>
        <taxon>Eukaryota</taxon>
        <taxon>Apusozoa</taxon>
        <taxon>Apusomonadida</taxon>
        <taxon>Apusomonadidae</taxon>
        <taxon>Thecamonas</taxon>
    </lineage>
</organism>
<keyword evidence="9" id="KW-1185">Reference proteome</keyword>
<feature type="domain" description="ACT" evidence="7">
    <location>
        <begin position="404"/>
        <end position="487"/>
    </location>
</feature>
<evidence type="ECO:0000256" key="4">
    <source>
        <dbReference type="ARBA" id="ARBA00022989"/>
    </source>
</evidence>
<accession>A0A0L0DF48</accession>
<feature type="transmembrane region" description="Helical" evidence="6">
    <location>
        <begin position="103"/>
        <end position="121"/>
    </location>
</feature>
<dbReference type="eggNOG" id="KOG1944">
    <property type="taxonomic scope" value="Eukaryota"/>
</dbReference>
<protein>
    <submittedName>
        <fullName evidence="8">Peroxisomal membrane family protein</fullName>
    </submittedName>
</protein>
<dbReference type="GO" id="GO:0016020">
    <property type="term" value="C:membrane"/>
    <property type="evidence" value="ECO:0007669"/>
    <property type="project" value="UniProtKB-SubCell"/>
</dbReference>
<keyword evidence="3 6" id="KW-0812">Transmembrane</keyword>
<dbReference type="RefSeq" id="XP_013756728.1">
    <property type="nucleotide sequence ID" value="XM_013901274.1"/>
</dbReference>
<evidence type="ECO:0000256" key="6">
    <source>
        <dbReference type="SAM" id="Phobius"/>
    </source>
</evidence>
<evidence type="ECO:0000313" key="8">
    <source>
        <dbReference type="EMBL" id="KNC50766.1"/>
    </source>
</evidence>
<dbReference type="InterPro" id="IPR002912">
    <property type="entry name" value="ACT_dom"/>
</dbReference>